<evidence type="ECO:0000313" key="3">
    <source>
        <dbReference type="Proteomes" id="UP001290101"/>
    </source>
</evidence>
<dbReference type="InterPro" id="IPR001672">
    <property type="entry name" value="G6P_Isomerase"/>
</dbReference>
<evidence type="ECO:0008006" key="4">
    <source>
        <dbReference type="Google" id="ProtNLM"/>
    </source>
</evidence>
<sequence length="149" mass="16432">MAERVGLTDRIAAMFSGAHLNATEHRAVLHTALRLPRTAALTAVRLRVLHLNGSLRGDAGTELATLLAGRTALSPTDVDDLNLRLAAEDRTDVSWLRAAVPVRETKARFWRGYSQTRSTRPPSRRTWPRWSTPPPTCSGSWSPVRAASR</sequence>
<dbReference type="Gene3D" id="3.40.50.10490">
    <property type="entry name" value="Glucose-6-phosphate isomerase like protein, domain 1"/>
    <property type="match status" value="1"/>
</dbReference>
<dbReference type="Pfam" id="PF00342">
    <property type="entry name" value="PGI"/>
    <property type="match status" value="1"/>
</dbReference>
<dbReference type="Proteomes" id="UP001290101">
    <property type="component" value="Unassembled WGS sequence"/>
</dbReference>
<dbReference type="RefSeq" id="WP_322439619.1">
    <property type="nucleotide sequence ID" value="NZ_JAXOTQ010000006.1"/>
</dbReference>
<protein>
    <recommendedName>
        <fullName evidence="4">Glucose-6-phosphate isomerase</fullName>
    </recommendedName>
</protein>
<accession>A0ABU5J9C0</accession>
<keyword evidence="3" id="KW-1185">Reference proteome</keyword>
<feature type="region of interest" description="Disordered" evidence="1">
    <location>
        <begin position="113"/>
        <end position="149"/>
    </location>
</feature>
<proteinExistence type="predicted"/>
<organism evidence="2 3">
    <name type="scientific">Micromonospora sicca</name>
    <dbReference type="NCBI Taxonomy" id="2202420"/>
    <lineage>
        <taxon>Bacteria</taxon>
        <taxon>Bacillati</taxon>
        <taxon>Actinomycetota</taxon>
        <taxon>Actinomycetes</taxon>
        <taxon>Micromonosporales</taxon>
        <taxon>Micromonosporaceae</taxon>
        <taxon>Micromonospora</taxon>
    </lineage>
</organism>
<dbReference type="InterPro" id="IPR046348">
    <property type="entry name" value="SIS_dom_sf"/>
</dbReference>
<evidence type="ECO:0000256" key="1">
    <source>
        <dbReference type="SAM" id="MobiDB-lite"/>
    </source>
</evidence>
<gene>
    <name evidence="2" type="ORF">U2F25_06825</name>
</gene>
<evidence type="ECO:0000313" key="2">
    <source>
        <dbReference type="EMBL" id="MDZ5489181.1"/>
    </source>
</evidence>
<dbReference type="EMBL" id="JAXOTQ010000006">
    <property type="protein sequence ID" value="MDZ5489181.1"/>
    <property type="molecule type" value="Genomic_DNA"/>
</dbReference>
<comment type="caution">
    <text evidence="2">The sequence shown here is derived from an EMBL/GenBank/DDBJ whole genome shotgun (WGS) entry which is preliminary data.</text>
</comment>
<dbReference type="SUPFAM" id="SSF53697">
    <property type="entry name" value="SIS domain"/>
    <property type="match status" value="1"/>
</dbReference>
<name>A0ABU5J9C0_9ACTN</name>
<reference evidence="2 3" key="1">
    <citation type="submission" date="2023-12" db="EMBL/GenBank/DDBJ databases">
        <title>Micromonospora sp. nov., isolated from Atacama Desert.</title>
        <authorList>
            <person name="Carro L."/>
            <person name="Golinska P."/>
            <person name="Klenk H.-P."/>
            <person name="Goodfellow M."/>
        </authorList>
    </citation>
    <scope>NUCLEOTIDE SEQUENCE [LARGE SCALE GENOMIC DNA]</scope>
    <source>
        <strain evidence="2 3">4G53</strain>
    </source>
</reference>